<dbReference type="Proteomes" id="UP000271193">
    <property type="component" value="Chromosome"/>
</dbReference>
<accession>A0A3G6TDE0</accession>
<organism evidence="1 2">
    <name type="scientific">Chryseobacterium bernardetii</name>
    <dbReference type="NCBI Taxonomy" id="1241978"/>
    <lineage>
        <taxon>Bacteria</taxon>
        <taxon>Pseudomonadati</taxon>
        <taxon>Bacteroidota</taxon>
        <taxon>Flavobacteriia</taxon>
        <taxon>Flavobacteriales</taxon>
        <taxon>Weeksellaceae</taxon>
        <taxon>Chryseobacterium group</taxon>
        <taxon>Chryseobacterium</taxon>
    </lineage>
</organism>
<dbReference type="AlphaFoldDB" id="A0A3G6TDE0"/>
<gene>
    <name evidence="1" type="ORF">EG339_23145</name>
</gene>
<evidence type="ECO:0000313" key="1">
    <source>
        <dbReference type="EMBL" id="AZB27275.1"/>
    </source>
</evidence>
<proteinExistence type="predicted"/>
<name>A0A3G6TDE0_9FLAO</name>
<dbReference type="EMBL" id="CP033932">
    <property type="protein sequence ID" value="AZB27275.1"/>
    <property type="molecule type" value="Genomic_DNA"/>
</dbReference>
<sequence length="521" mass="56851">MAKKTITELKNYFKAGKRPTEDQFGDLLDSYLHLSDPAAFPGNFKYKDLSVKFPNLESNLAVDILLGNIIQGNIEIQVVGAWNNENTVGVVKKQIIIGANANGGIWYQPLSRIVEASGPITDHIYLGDIVWDSSIGQYKLTLYHTRQSGNTYAIRLIQHCNSTAVVDKAVLSDIYTNVLTGQNKHYVNYNDNLGIGTKKPLAPLDIQGRILLNAGSTVVNGVGIVGYTTQWARGYNFVSPDSTQYLGGFGALGTNNQIDHYFVGKNGGSIAKFFAADDRIFLKGNVGVGTEAPSAKLDVVGEILSGNKSATEGVNALAIRYESGSFNNWGSLRSGAETYMSYGVKASSATAYGWVSSNASFSNYKTAITVGNEGVKFLGSTNAQTSINSAVTMNEFMRITPNGNVGIGTKNPDQKLTVKGKIHAEDVVVDMNVPADYVFQKYFDGQSSLRPDYQMPTLQELESFVKENKHLPEIPSEEAIIKDGVNLGDFQMKLLQKIEELTLYVISQNKEIENLKAIIEK</sequence>
<protein>
    <recommendedName>
        <fullName evidence="3">Peptidase S74 domain-containing protein</fullName>
    </recommendedName>
</protein>
<dbReference type="RefSeq" id="WP_123872342.1">
    <property type="nucleotide sequence ID" value="NZ_CP033932.1"/>
</dbReference>
<dbReference type="KEGG" id="cben:EG339_23145"/>
<reference evidence="2" key="1">
    <citation type="submission" date="2018-11" db="EMBL/GenBank/DDBJ databases">
        <title>Proposal to divide the Flavobacteriaceae and reorganize its genera based on Amino Acid Identity values calculated from whole genome sequences.</title>
        <authorList>
            <person name="Nicholson A.C."/>
            <person name="Gulvik C.A."/>
            <person name="Whitney A.M."/>
            <person name="Humrighouse B.W."/>
            <person name="Bell M."/>
            <person name="Holmes B."/>
            <person name="Steigerwalt A.G."/>
            <person name="Villarma A."/>
            <person name="Sheth M."/>
            <person name="Batra D."/>
            <person name="Pryor J."/>
            <person name="Bernardet J.-F."/>
            <person name="Hugo C."/>
            <person name="Kampfer P."/>
            <person name="Newman J."/>
            <person name="McQuiston J.R."/>
        </authorList>
    </citation>
    <scope>NUCLEOTIDE SEQUENCE [LARGE SCALE GENOMIC DNA]</scope>
    <source>
        <strain evidence="2">G0229</strain>
    </source>
</reference>
<keyword evidence="2" id="KW-1185">Reference proteome</keyword>
<evidence type="ECO:0000313" key="2">
    <source>
        <dbReference type="Proteomes" id="UP000271193"/>
    </source>
</evidence>
<dbReference type="GeneID" id="99067699"/>
<evidence type="ECO:0008006" key="3">
    <source>
        <dbReference type="Google" id="ProtNLM"/>
    </source>
</evidence>